<protein>
    <recommendedName>
        <fullName evidence="7">Gamma-glutamyl phosphate reductase</fullName>
        <shortName evidence="7">GPR</shortName>
        <ecNumber evidence="7">1.2.1.41</ecNumber>
    </recommendedName>
    <alternativeName>
        <fullName evidence="7">Glutamate-5-semialdehyde dehydrogenase</fullName>
    </alternativeName>
    <alternativeName>
        <fullName evidence="7">Glutamyl-gamma-semialdehyde dehydrogenase</fullName>
        <shortName evidence="7">GSA dehydrogenase</shortName>
    </alternativeName>
</protein>
<dbReference type="NCBIfam" id="NF001221">
    <property type="entry name" value="PRK00197.1"/>
    <property type="match status" value="1"/>
</dbReference>
<dbReference type="GO" id="GO:0005737">
    <property type="term" value="C:cytoplasm"/>
    <property type="evidence" value="ECO:0007669"/>
    <property type="project" value="UniProtKB-SubCell"/>
</dbReference>
<dbReference type="InterPro" id="IPR016162">
    <property type="entry name" value="Ald_DH_N"/>
</dbReference>
<comment type="function">
    <text evidence="7">Catalyzes the NADPH-dependent reduction of L-glutamate 5-phosphate into L-glutamate 5-semialdehyde and phosphate. The product spontaneously undergoes cyclization to form 1-pyrroline-5-carboxylate.</text>
</comment>
<evidence type="ECO:0000256" key="6">
    <source>
        <dbReference type="ARBA" id="ARBA00049024"/>
    </source>
</evidence>
<comment type="pathway">
    <text evidence="1 7">Amino-acid biosynthesis; L-proline biosynthesis; L-glutamate 5-semialdehyde from L-glutamate: step 2/2.</text>
</comment>
<dbReference type="Pfam" id="PF00171">
    <property type="entry name" value="Aldedh"/>
    <property type="match status" value="1"/>
</dbReference>
<dbReference type="InterPro" id="IPR000965">
    <property type="entry name" value="GPR_dom"/>
</dbReference>
<keyword evidence="10" id="KW-1185">Reference proteome</keyword>
<dbReference type="PIRSF" id="PIRSF000151">
    <property type="entry name" value="GPR"/>
    <property type="match status" value="1"/>
</dbReference>
<evidence type="ECO:0000256" key="3">
    <source>
        <dbReference type="ARBA" id="ARBA00022650"/>
    </source>
</evidence>
<sequence length="432" mass="47203">MKTRDIAEAARRASRSLAGLDRTTKDSILASIAEALENNRDVIFKANREDLAQAEKDNLETPLLKRLGFQEDKLAEVVEGLKALTSLEDPVGRQLDATELDEGLELYKVSCPIGVIGMIFESRPDALVQIAGLSLKSGNAVVLKGGSEASRTNRALFTVISQAAEQAGAPQGWIGLLETRDQITDLLGMDDLIDLLIPRGSNEFVRYIMENSHIPVMGHADGICHIYVHHDADVDQAVKIILDSKTQYVAVCNALETLLVHRDIAPQLLPVLAQALDQAKVEIRGDSNVRHTIPTAKAAVDQDWSTEYLDYILAIKTVDSLDQAIDHINTYGSGHTDAILTQDAQASKRFFAQVDSSSVLWNCSTRFADGFRYGLGAEVGISTGKLHARGPVGLQGLMTYKWQLYGQGQIVGDYSGGGKTYTHRPIEHQKPF</sequence>
<keyword evidence="5 7" id="KW-0560">Oxidoreductase</keyword>
<organism evidence="9 10">
    <name type="scientific">Spirochaeta lutea</name>
    <dbReference type="NCBI Taxonomy" id="1480694"/>
    <lineage>
        <taxon>Bacteria</taxon>
        <taxon>Pseudomonadati</taxon>
        <taxon>Spirochaetota</taxon>
        <taxon>Spirochaetia</taxon>
        <taxon>Spirochaetales</taxon>
        <taxon>Spirochaetaceae</taxon>
        <taxon>Spirochaeta</taxon>
    </lineage>
</organism>
<comment type="caution">
    <text evidence="9">The sequence shown here is derived from an EMBL/GenBank/DDBJ whole genome shotgun (WGS) entry which is preliminary data.</text>
</comment>
<dbReference type="FunFam" id="3.40.309.10:FF:000006">
    <property type="entry name" value="Gamma-glutamyl phosphate reductase"/>
    <property type="match status" value="1"/>
</dbReference>
<dbReference type="Gene3D" id="3.40.605.10">
    <property type="entry name" value="Aldehyde Dehydrogenase, Chain A, domain 1"/>
    <property type="match status" value="1"/>
</dbReference>
<dbReference type="InterPro" id="IPR020593">
    <property type="entry name" value="G-glutamylP_reductase_CS"/>
</dbReference>
<evidence type="ECO:0000313" key="10">
    <source>
        <dbReference type="Proteomes" id="UP000029692"/>
    </source>
</evidence>
<reference evidence="9 10" key="1">
    <citation type="submission" date="2014-05" db="EMBL/GenBank/DDBJ databases">
        <title>De novo Genome Sequence of Spirocheata sp.</title>
        <authorList>
            <person name="Shivani Y."/>
            <person name="Subhash Y."/>
            <person name="Tushar L."/>
            <person name="Sasikala C."/>
            <person name="Ramana C.V."/>
        </authorList>
    </citation>
    <scope>NUCLEOTIDE SEQUENCE [LARGE SCALE GENOMIC DNA]</scope>
    <source>
        <strain evidence="9 10">JC230</strain>
    </source>
</reference>
<dbReference type="CDD" id="cd07079">
    <property type="entry name" value="ALDH_F18-19_ProA-GPR"/>
    <property type="match status" value="1"/>
</dbReference>
<keyword evidence="2 7" id="KW-0028">Amino-acid biosynthesis</keyword>
<dbReference type="PROSITE" id="PS01223">
    <property type="entry name" value="PROA"/>
    <property type="match status" value="1"/>
</dbReference>
<dbReference type="UniPathway" id="UPA00098">
    <property type="reaction ID" value="UER00360"/>
</dbReference>
<keyword evidence="3 7" id="KW-0641">Proline biosynthesis</keyword>
<keyword evidence="7" id="KW-0963">Cytoplasm</keyword>
<evidence type="ECO:0000256" key="7">
    <source>
        <dbReference type="HAMAP-Rule" id="MF_00412"/>
    </source>
</evidence>
<dbReference type="HAMAP" id="MF_00412">
    <property type="entry name" value="ProA"/>
    <property type="match status" value="1"/>
</dbReference>
<dbReference type="OrthoDB" id="9809970at2"/>
<dbReference type="EMBL" id="JNUP01000049">
    <property type="protein sequence ID" value="KGE72722.1"/>
    <property type="molecule type" value="Genomic_DNA"/>
</dbReference>
<feature type="domain" description="Aldehyde dehydrogenase" evidence="8">
    <location>
        <begin position="4"/>
        <end position="289"/>
    </location>
</feature>
<evidence type="ECO:0000256" key="1">
    <source>
        <dbReference type="ARBA" id="ARBA00004985"/>
    </source>
</evidence>
<dbReference type="InterPro" id="IPR012134">
    <property type="entry name" value="Glu-5-SA_DH"/>
</dbReference>
<gene>
    <name evidence="7" type="primary">proA</name>
    <name evidence="9" type="ORF">DC28_06710</name>
</gene>
<keyword evidence="4 7" id="KW-0521">NADP</keyword>
<evidence type="ECO:0000256" key="4">
    <source>
        <dbReference type="ARBA" id="ARBA00022857"/>
    </source>
</evidence>
<dbReference type="PANTHER" id="PTHR11063:SF8">
    <property type="entry name" value="DELTA-1-PYRROLINE-5-CARBOXYLATE SYNTHASE"/>
    <property type="match status" value="1"/>
</dbReference>
<dbReference type="GO" id="GO:0004350">
    <property type="term" value="F:glutamate-5-semialdehyde dehydrogenase activity"/>
    <property type="evidence" value="ECO:0007669"/>
    <property type="project" value="UniProtKB-UniRule"/>
</dbReference>
<comment type="subcellular location">
    <subcellularLocation>
        <location evidence="7">Cytoplasm</location>
    </subcellularLocation>
</comment>
<dbReference type="STRING" id="1480694.DC28_06710"/>
<dbReference type="PANTHER" id="PTHR11063">
    <property type="entry name" value="GLUTAMATE SEMIALDEHYDE DEHYDROGENASE"/>
    <property type="match status" value="1"/>
</dbReference>
<dbReference type="InterPro" id="IPR015590">
    <property type="entry name" value="Aldehyde_DH_dom"/>
</dbReference>
<dbReference type="Proteomes" id="UP000029692">
    <property type="component" value="Unassembled WGS sequence"/>
</dbReference>
<evidence type="ECO:0000259" key="8">
    <source>
        <dbReference type="Pfam" id="PF00171"/>
    </source>
</evidence>
<evidence type="ECO:0000256" key="2">
    <source>
        <dbReference type="ARBA" id="ARBA00022605"/>
    </source>
</evidence>
<dbReference type="EC" id="1.2.1.41" evidence="7"/>
<accession>A0A098R1Y3</accession>
<dbReference type="AlphaFoldDB" id="A0A098R1Y3"/>
<dbReference type="GO" id="GO:0055129">
    <property type="term" value="P:L-proline biosynthetic process"/>
    <property type="evidence" value="ECO:0007669"/>
    <property type="project" value="UniProtKB-UniRule"/>
</dbReference>
<dbReference type="NCBIfam" id="TIGR00407">
    <property type="entry name" value="proA"/>
    <property type="match status" value="1"/>
</dbReference>
<dbReference type="Gene3D" id="3.40.309.10">
    <property type="entry name" value="Aldehyde Dehydrogenase, Chain A, domain 2"/>
    <property type="match status" value="1"/>
</dbReference>
<comment type="catalytic activity">
    <reaction evidence="6 7">
        <text>L-glutamate 5-semialdehyde + phosphate + NADP(+) = L-glutamyl 5-phosphate + NADPH + H(+)</text>
        <dbReference type="Rhea" id="RHEA:19541"/>
        <dbReference type="ChEBI" id="CHEBI:15378"/>
        <dbReference type="ChEBI" id="CHEBI:43474"/>
        <dbReference type="ChEBI" id="CHEBI:57783"/>
        <dbReference type="ChEBI" id="CHEBI:58066"/>
        <dbReference type="ChEBI" id="CHEBI:58274"/>
        <dbReference type="ChEBI" id="CHEBI:58349"/>
        <dbReference type="EC" id="1.2.1.41"/>
    </reaction>
</comment>
<dbReference type="InterPro" id="IPR016161">
    <property type="entry name" value="Ald_DH/histidinol_DH"/>
</dbReference>
<evidence type="ECO:0000256" key="5">
    <source>
        <dbReference type="ARBA" id="ARBA00023002"/>
    </source>
</evidence>
<comment type="similarity">
    <text evidence="7">Belongs to the gamma-glutamyl phosphate reductase family.</text>
</comment>
<proteinExistence type="inferred from homology"/>
<dbReference type="eggNOG" id="COG0014">
    <property type="taxonomic scope" value="Bacteria"/>
</dbReference>
<dbReference type="GO" id="GO:0050661">
    <property type="term" value="F:NADP binding"/>
    <property type="evidence" value="ECO:0007669"/>
    <property type="project" value="InterPro"/>
</dbReference>
<dbReference type="InterPro" id="IPR016163">
    <property type="entry name" value="Ald_DH_C"/>
</dbReference>
<dbReference type="SUPFAM" id="SSF53720">
    <property type="entry name" value="ALDH-like"/>
    <property type="match status" value="1"/>
</dbReference>
<evidence type="ECO:0000313" key="9">
    <source>
        <dbReference type="EMBL" id="KGE72722.1"/>
    </source>
</evidence>
<name>A0A098R1Y3_9SPIO</name>